<feature type="compositionally biased region" description="Basic and acidic residues" evidence="1">
    <location>
        <begin position="198"/>
        <end position="213"/>
    </location>
</feature>
<dbReference type="Proteomes" id="UP000826656">
    <property type="component" value="Unassembled WGS sequence"/>
</dbReference>
<name>A0ABQ7TS07_SOLTU</name>
<feature type="region of interest" description="Disordered" evidence="1">
    <location>
        <begin position="186"/>
        <end position="219"/>
    </location>
</feature>
<proteinExistence type="predicted"/>
<gene>
    <name evidence="2" type="ORF">KY290_036040</name>
</gene>
<protein>
    <submittedName>
        <fullName evidence="2">Uncharacterized protein</fullName>
    </submittedName>
</protein>
<reference evidence="2 3" key="1">
    <citation type="journal article" date="2021" name="bioRxiv">
        <title>Chromosome-scale and haplotype-resolved genome assembly of a tetraploid potato cultivar.</title>
        <authorList>
            <person name="Sun H."/>
            <person name="Jiao W.-B."/>
            <person name="Krause K."/>
            <person name="Campoy J.A."/>
            <person name="Goel M."/>
            <person name="Folz-Donahue K."/>
            <person name="Kukat C."/>
            <person name="Huettel B."/>
            <person name="Schneeberger K."/>
        </authorList>
    </citation>
    <scope>NUCLEOTIDE SEQUENCE [LARGE SCALE GENOMIC DNA]</scope>
    <source>
        <strain evidence="2">SolTubOtavaFocal</strain>
        <tissue evidence="2">Leaves</tissue>
    </source>
</reference>
<organism evidence="2 3">
    <name type="scientific">Solanum tuberosum</name>
    <name type="common">Potato</name>
    <dbReference type="NCBI Taxonomy" id="4113"/>
    <lineage>
        <taxon>Eukaryota</taxon>
        <taxon>Viridiplantae</taxon>
        <taxon>Streptophyta</taxon>
        <taxon>Embryophyta</taxon>
        <taxon>Tracheophyta</taxon>
        <taxon>Spermatophyta</taxon>
        <taxon>Magnoliopsida</taxon>
        <taxon>eudicotyledons</taxon>
        <taxon>Gunneridae</taxon>
        <taxon>Pentapetalae</taxon>
        <taxon>asterids</taxon>
        <taxon>lamiids</taxon>
        <taxon>Solanales</taxon>
        <taxon>Solanaceae</taxon>
        <taxon>Solanoideae</taxon>
        <taxon>Solaneae</taxon>
        <taxon>Solanum</taxon>
    </lineage>
</organism>
<evidence type="ECO:0000313" key="3">
    <source>
        <dbReference type="Proteomes" id="UP000826656"/>
    </source>
</evidence>
<dbReference type="EMBL" id="JAIVGD010000028">
    <property type="protein sequence ID" value="KAH0737335.1"/>
    <property type="molecule type" value="Genomic_DNA"/>
</dbReference>
<keyword evidence="3" id="KW-1185">Reference proteome</keyword>
<evidence type="ECO:0000313" key="2">
    <source>
        <dbReference type="EMBL" id="KAH0737335.1"/>
    </source>
</evidence>
<evidence type="ECO:0000256" key="1">
    <source>
        <dbReference type="SAM" id="MobiDB-lite"/>
    </source>
</evidence>
<sequence length="219" mass="25129">MTWDRYRNALNDTQMARHGNDLEGHYTEPELSQHLRQPLNQSFSMPDEAPTLPANVSFAHLSSQVQKDKSVYPNIEELKQHMKEYVDSKFEYLVNLIKANHSEMMNSRNREDDKQPKDLGGKSMPCIVEVSGKENNDGHQTSTCKFDQQPTLPIQMDYAINDQDIGVSDFDVEDQTEDTLKNHQEMKEVSELQSSDANVHHTAETTKHKKDDPTTQIPQ</sequence>
<accession>A0ABQ7TS07</accession>
<comment type="caution">
    <text evidence="2">The sequence shown here is derived from an EMBL/GenBank/DDBJ whole genome shotgun (WGS) entry which is preliminary data.</text>
</comment>